<evidence type="ECO:0000256" key="2">
    <source>
        <dbReference type="ARBA" id="ARBA00007282"/>
    </source>
</evidence>
<keyword evidence="5 7" id="KW-1133">Transmembrane helix</keyword>
<dbReference type="OrthoDB" id="1077582at2759"/>
<keyword evidence="3 9" id="KW-0808">Transferase</keyword>
<name>A0A9P8W205_9HYPO</name>
<evidence type="ECO:0000256" key="6">
    <source>
        <dbReference type="ARBA" id="ARBA00023136"/>
    </source>
</evidence>
<dbReference type="Pfam" id="PF13813">
    <property type="entry name" value="MBOAT_2"/>
    <property type="match status" value="1"/>
</dbReference>
<evidence type="ECO:0000259" key="8">
    <source>
        <dbReference type="Pfam" id="PF13813"/>
    </source>
</evidence>
<evidence type="ECO:0000256" key="1">
    <source>
        <dbReference type="ARBA" id="ARBA00004141"/>
    </source>
</evidence>
<organism evidence="9 10">
    <name type="scientific">Thelonectria olida</name>
    <dbReference type="NCBI Taxonomy" id="1576542"/>
    <lineage>
        <taxon>Eukaryota</taxon>
        <taxon>Fungi</taxon>
        <taxon>Dikarya</taxon>
        <taxon>Ascomycota</taxon>
        <taxon>Pezizomycotina</taxon>
        <taxon>Sordariomycetes</taxon>
        <taxon>Hypocreomycetidae</taxon>
        <taxon>Hypocreales</taxon>
        <taxon>Nectriaceae</taxon>
        <taxon>Thelonectria</taxon>
    </lineage>
</organism>
<accession>A0A9P8W205</accession>
<dbReference type="PANTHER" id="PTHR31595">
    <property type="entry name" value="LONG-CHAIN-ALCOHOL O-FATTY-ACYLTRANSFERASE 3-RELATED"/>
    <property type="match status" value="1"/>
</dbReference>
<evidence type="ECO:0000256" key="3">
    <source>
        <dbReference type="ARBA" id="ARBA00022679"/>
    </source>
</evidence>
<dbReference type="GO" id="GO:0016020">
    <property type="term" value="C:membrane"/>
    <property type="evidence" value="ECO:0007669"/>
    <property type="project" value="UniProtKB-SubCell"/>
</dbReference>
<dbReference type="InterPro" id="IPR032805">
    <property type="entry name" value="Wax_synthase_dom"/>
</dbReference>
<evidence type="ECO:0000313" key="10">
    <source>
        <dbReference type="Proteomes" id="UP000777438"/>
    </source>
</evidence>
<feature type="domain" description="Wax synthase" evidence="8">
    <location>
        <begin position="250"/>
        <end position="336"/>
    </location>
</feature>
<proteinExistence type="inferred from homology"/>
<evidence type="ECO:0000256" key="4">
    <source>
        <dbReference type="ARBA" id="ARBA00022692"/>
    </source>
</evidence>
<evidence type="ECO:0000313" key="9">
    <source>
        <dbReference type="EMBL" id="KAH6886987.1"/>
    </source>
</evidence>
<feature type="transmembrane region" description="Helical" evidence="7">
    <location>
        <begin position="370"/>
        <end position="393"/>
    </location>
</feature>
<feature type="transmembrane region" description="Helical" evidence="7">
    <location>
        <begin position="331"/>
        <end position="349"/>
    </location>
</feature>
<evidence type="ECO:0000256" key="5">
    <source>
        <dbReference type="ARBA" id="ARBA00022989"/>
    </source>
</evidence>
<comment type="subcellular location">
    <subcellularLocation>
        <location evidence="1">Membrane</location>
        <topology evidence="1">Multi-pass membrane protein</topology>
    </subcellularLocation>
</comment>
<dbReference type="GO" id="GO:0008374">
    <property type="term" value="F:O-acyltransferase activity"/>
    <property type="evidence" value="ECO:0007669"/>
    <property type="project" value="InterPro"/>
</dbReference>
<reference evidence="9 10" key="1">
    <citation type="journal article" date="2021" name="Nat. Commun.">
        <title>Genetic determinants of endophytism in the Arabidopsis root mycobiome.</title>
        <authorList>
            <person name="Mesny F."/>
            <person name="Miyauchi S."/>
            <person name="Thiergart T."/>
            <person name="Pickel B."/>
            <person name="Atanasova L."/>
            <person name="Karlsson M."/>
            <person name="Huettel B."/>
            <person name="Barry K.W."/>
            <person name="Haridas S."/>
            <person name="Chen C."/>
            <person name="Bauer D."/>
            <person name="Andreopoulos W."/>
            <person name="Pangilinan J."/>
            <person name="LaButti K."/>
            <person name="Riley R."/>
            <person name="Lipzen A."/>
            <person name="Clum A."/>
            <person name="Drula E."/>
            <person name="Henrissat B."/>
            <person name="Kohler A."/>
            <person name="Grigoriev I.V."/>
            <person name="Martin F.M."/>
            <person name="Hacquard S."/>
        </authorList>
    </citation>
    <scope>NUCLEOTIDE SEQUENCE [LARGE SCALE GENOMIC DNA]</scope>
    <source>
        <strain evidence="9 10">MPI-CAGE-CH-0241</strain>
    </source>
</reference>
<feature type="transmembrane region" description="Helical" evidence="7">
    <location>
        <begin position="71"/>
        <end position="92"/>
    </location>
</feature>
<dbReference type="Proteomes" id="UP000777438">
    <property type="component" value="Unassembled WGS sequence"/>
</dbReference>
<sequence>MELIDKESSAASYVKCLSLLLGACIPSAVLIASTPKSGVQSFARFAWLLAIFSNGKQLFQEISATGTSLVINDLVIGYLAFVLLQCCNFLIVTRLDAQDLIQANIFQLSDGVFYKSFCAFCLIFNFRGIGTPWQVKRLNKFPRFYDRHSNNGNPTPSWFIMRQLMIVGWHYLFLDIVWISSLDTPAEDTERLFGPGKEFVYFNATVEQWAARVGVSLVSWLGPGRVTIDMAYRITSVVSVILGITSPEDWPPLFGSIWDAYTIRACWSTFWHQSFRWPLTSISNFVCRDLLRLPQPSAFARYVNVSIVFFVSGVVHLALDSFSPQPPPMGPALGFFSSFCIPILLEEVVQEACRRITGVDTNDRKQAVPLWHKLVGYLWVAFWLSLTSPWYLYPATRTPPEAKWLVPGSVVNSIGLIPANVLLIAGGLILKVAIGGEL</sequence>
<feature type="transmembrane region" description="Helical" evidence="7">
    <location>
        <begin position="413"/>
        <end position="434"/>
    </location>
</feature>
<dbReference type="PANTHER" id="PTHR31595:SF27">
    <property type="entry name" value="WAX SYNTHASE DOMAIN-CONTAINING PROTEIN-RELATED"/>
    <property type="match status" value="1"/>
</dbReference>
<evidence type="ECO:0000256" key="7">
    <source>
        <dbReference type="SAM" id="Phobius"/>
    </source>
</evidence>
<feature type="transmembrane region" description="Helical" evidence="7">
    <location>
        <begin position="298"/>
        <end position="319"/>
    </location>
</feature>
<protein>
    <submittedName>
        <fullName evidence="9">Membrane bound O-acyl transferase family-domain-containing protein</fullName>
    </submittedName>
</protein>
<comment type="caution">
    <text evidence="9">The sequence shown here is derived from an EMBL/GenBank/DDBJ whole genome shotgun (WGS) entry which is preliminary data.</text>
</comment>
<dbReference type="EMBL" id="JAGPYM010000015">
    <property type="protein sequence ID" value="KAH6886987.1"/>
    <property type="molecule type" value="Genomic_DNA"/>
</dbReference>
<dbReference type="GO" id="GO:0006629">
    <property type="term" value="P:lipid metabolic process"/>
    <property type="evidence" value="ECO:0007669"/>
    <property type="project" value="InterPro"/>
</dbReference>
<dbReference type="InterPro" id="IPR044851">
    <property type="entry name" value="Wax_synthase"/>
</dbReference>
<keyword evidence="10" id="KW-1185">Reference proteome</keyword>
<keyword evidence="4 7" id="KW-0812">Transmembrane</keyword>
<comment type="similarity">
    <text evidence="2">Belongs to the wax synthase family.</text>
</comment>
<keyword evidence="6 7" id="KW-0472">Membrane</keyword>
<gene>
    <name evidence="9" type="ORF">B0T10DRAFT_76591</name>
</gene>
<dbReference type="AlphaFoldDB" id="A0A9P8W205"/>
<feature type="transmembrane region" description="Helical" evidence="7">
    <location>
        <begin position="12"/>
        <end position="33"/>
    </location>
</feature>